<dbReference type="EMBL" id="LWDP01000019">
    <property type="protein sequence ID" value="ORD94477.1"/>
    <property type="molecule type" value="Genomic_DNA"/>
</dbReference>
<gene>
    <name evidence="1" type="ORF">ECANGB1_671</name>
</gene>
<accession>A0A1Y1S7T8</accession>
<sequence length="211" mass="24070">MFSSLIFNTAFKTISAAYSCDSESTLAKPELSEYFVVTPVSDSCSLNQTTATQFDSSIKEVCILNHISWHMMINSSKYTVNASIQLEININKAPEKQFTVQPFTSPTGNVIVDSIEHLIIFNYLNELPNIGLNHQLYAADTTWWILHYSCSFKITCRYSITKSTEYIRIDKNDQSRRLVINYQNKQQIESKLKNAAKDYIGTMFSNGIDKE</sequence>
<evidence type="ECO:0000313" key="2">
    <source>
        <dbReference type="Proteomes" id="UP000192639"/>
    </source>
</evidence>
<dbReference type="Proteomes" id="UP000192639">
    <property type="component" value="Unassembled WGS sequence"/>
</dbReference>
<organism evidence="1 2">
    <name type="scientific">Enterospora canceri</name>
    <dbReference type="NCBI Taxonomy" id="1081671"/>
    <lineage>
        <taxon>Eukaryota</taxon>
        <taxon>Fungi</taxon>
        <taxon>Fungi incertae sedis</taxon>
        <taxon>Microsporidia</taxon>
        <taxon>Enterocytozoonidae</taxon>
        <taxon>Enterospora</taxon>
    </lineage>
</organism>
<dbReference type="VEuPathDB" id="MicrosporidiaDB:ECANGB1_671"/>
<evidence type="ECO:0000313" key="1">
    <source>
        <dbReference type="EMBL" id="ORD94477.1"/>
    </source>
</evidence>
<dbReference type="AlphaFoldDB" id="A0A1Y1S7T8"/>
<keyword evidence="2" id="KW-1185">Reference proteome</keyword>
<comment type="caution">
    <text evidence="1">The sequence shown here is derived from an EMBL/GenBank/DDBJ whole genome shotgun (WGS) entry which is preliminary data.</text>
</comment>
<proteinExistence type="predicted"/>
<protein>
    <submittedName>
        <fullName evidence="1">Uncharacterized protein</fullName>
    </submittedName>
</protein>
<reference evidence="1 2" key="1">
    <citation type="journal article" date="2017" name="Environ. Microbiol.">
        <title>Decay of the glycolytic pathway and adaptation to intranuclear parasitism within Enterocytozoonidae microsporidia.</title>
        <authorList>
            <person name="Wiredu Boakye D."/>
            <person name="Jaroenlak P."/>
            <person name="Prachumwat A."/>
            <person name="Williams T.A."/>
            <person name="Bateman K.S."/>
            <person name="Itsathitphaisarn O."/>
            <person name="Sritunyalucksana K."/>
            <person name="Paszkiewicz K.H."/>
            <person name="Moore K.A."/>
            <person name="Stentiford G.D."/>
            <person name="Williams B.A."/>
        </authorList>
    </citation>
    <scope>NUCLEOTIDE SEQUENCE [LARGE SCALE GENOMIC DNA]</scope>
    <source>
        <strain evidence="1 2">GB1</strain>
    </source>
</reference>
<name>A0A1Y1S7T8_9MICR</name>